<feature type="compositionally biased region" description="Basic and acidic residues" evidence="1">
    <location>
        <begin position="123"/>
        <end position="134"/>
    </location>
</feature>
<organism evidence="2">
    <name type="scientific">Tetraselmis sp. GSL018</name>
    <dbReference type="NCBI Taxonomy" id="582737"/>
    <lineage>
        <taxon>Eukaryota</taxon>
        <taxon>Viridiplantae</taxon>
        <taxon>Chlorophyta</taxon>
        <taxon>core chlorophytes</taxon>
        <taxon>Chlorodendrophyceae</taxon>
        <taxon>Chlorodendrales</taxon>
        <taxon>Chlorodendraceae</taxon>
        <taxon>Tetraselmis</taxon>
    </lineage>
</organism>
<protein>
    <submittedName>
        <fullName evidence="2">Uncharacterized protein</fullName>
    </submittedName>
</protein>
<gene>
    <name evidence="2" type="ORF">TSPGSL018_20393</name>
</gene>
<feature type="non-terminal residue" evidence="2">
    <location>
        <position position="342"/>
    </location>
</feature>
<evidence type="ECO:0000256" key="1">
    <source>
        <dbReference type="SAM" id="MobiDB-lite"/>
    </source>
</evidence>
<accession>A0A061QZ14</accession>
<feature type="non-terminal residue" evidence="2">
    <location>
        <position position="1"/>
    </location>
</feature>
<feature type="compositionally biased region" description="Low complexity" evidence="1">
    <location>
        <begin position="267"/>
        <end position="280"/>
    </location>
</feature>
<proteinExistence type="predicted"/>
<evidence type="ECO:0000313" key="2">
    <source>
        <dbReference type="EMBL" id="JAC63541.1"/>
    </source>
</evidence>
<name>A0A061QZ14_9CHLO</name>
<dbReference type="AlphaFoldDB" id="A0A061QZ14"/>
<reference evidence="2" key="1">
    <citation type="submission" date="2014-05" db="EMBL/GenBank/DDBJ databases">
        <title>The transcriptome of the halophilic microalga Tetraselmis sp. GSL018 isolated from the Great Salt Lake, Utah.</title>
        <authorList>
            <person name="Jinkerson R.E."/>
            <person name="D'Adamo S."/>
            <person name="Posewitz M.C."/>
        </authorList>
    </citation>
    <scope>NUCLEOTIDE SEQUENCE</scope>
    <source>
        <strain evidence="2">GSL018</strain>
    </source>
</reference>
<feature type="compositionally biased region" description="Low complexity" evidence="1">
    <location>
        <begin position="52"/>
        <end position="65"/>
    </location>
</feature>
<dbReference type="EMBL" id="GBEZ01023339">
    <property type="protein sequence ID" value="JAC63541.1"/>
    <property type="molecule type" value="Transcribed_RNA"/>
</dbReference>
<sequence>GLAGADAVLSGIHEKLRLRRRPSFPEVGDGDGGQGEPELVPSDQAAPDDLTAPGRASAPPSRPSANFGPPCESLSCWQPGTARAARFQGGDGVGAPQGEAGSCPVAASIGGPGARQQSPRSDAGMRELACKRDPPLPPEGEDGGCVSETIAAGLDFQPRGSGDLPGSRGRSDDGSLQGAPRGVVPGRVPGSQGGAKGEGGAQAEPWSPGREPFATALPRLVLHSSPCASPRKQPVVAFTPPPGACNGEGRLPGPGGVLAGPQSSEPASGAADGTASAGAEAEPRRLERPPDEDFIDLPMPPEPCVGAKAAVPSAGDAWERGPAPAEAPAPPAGGARTASGCD</sequence>
<feature type="compositionally biased region" description="Gly residues" evidence="1">
    <location>
        <begin position="191"/>
        <end position="200"/>
    </location>
</feature>
<feature type="compositionally biased region" description="Basic and acidic residues" evidence="1">
    <location>
        <begin position="281"/>
        <end position="291"/>
    </location>
</feature>
<feature type="region of interest" description="Disordered" evidence="1">
    <location>
        <begin position="1"/>
        <end position="342"/>
    </location>
</feature>